<dbReference type="GO" id="GO:0005839">
    <property type="term" value="C:proteasome core complex"/>
    <property type="evidence" value="ECO:0007669"/>
    <property type="project" value="InterPro"/>
</dbReference>
<reference evidence="2" key="1">
    <citation type="submission" date="2021-05" db="EMBL/GenBank/DDBJ databases">
        <authorList>
            <person name="Alioto T."/>
            <person name="Alioto T."/>
            <person name="Gomez Garrido J."/>
        </authorList>
    </citation>
    <scope>NUCLEOTIDE SEQUENCE</scope>
</reference>
<dbReference type="EMBL" id="HBUF01628943">
    <property type="protein sequence ID" value="CAG6782738.1"/>
    <property type="molecule type" value="Transcribed_RNA"/>
</dbReference>
<proteinExistence type="predicted"/>
<keyword evidence="1 2" id="KW-0647">Proteasome</keyword>
<dbReference type="Pfam" id="PF00227">
    <property type="entry name" value="Proteasome"/>
    <property type="match status" value="1"/>
</dbReference>
<dbReference type="Gene3D" id="3.60.20.10">
    <property type="entry name" value="Glutamine Phosphoribosylpyrophosphate, subunit 1, domain 1"/>
    <property type="match status" value="1"/>
</dbReference>
<sequence length="227" mass="25640">MPPYPPSYNAEGRVTQVCEAEDHVRESRTVLGLISENGVVLLCQREKPHSLNHVTPIGSNMIAAGTGFPGDILYLLNKCEVLVDKYRLNFEQDMPVDEFVQELADLISLNTILKTMRPYYASIIVAGWDTRGYHLYRVEPNGRITSWTAVAVGRLAPAVNEEFGMDLHKMRNLSLKTARKIGVDTYQKRVSQDLSSLEMVWLKSVDNKIEVVYTPPEEIQSIAQSRM</sequence>
<accession>A0A8D9BCR6</accession>
<dbReference type="InterPro" id="IPR001353">
    <property type="entry name" value="Proteasome_sua/b"/>
</dbReference>
<organism evidence="2">
    <name type="scientific">Cacopsylla melanoneura</name>
    <dbReference type="NCBI Taxonomy" id="428564"/>
    <lineage>
        <taxon>Eukaryota</taxon>
        <taxon>Metazoa</taxon>
        <taxon>Ecdysozoa</taxon>
        <taxon>Arthropoda</taxon>
        <taxon>Hexapoda</taxon>
        <taxon>Insecta</taxon>
        <taxon>Pterygota</taxon>
        <taxon>Neoptera</taxon>
        <taxon>Paraneoptera</taxon>
        <taxon>Hemiptera</taxon>
        <taxon>Sternorrhyncha</taxon>
        <taxon>Psylloidea</taxon>
        <taxon>Psyllidae</taxon>
        <taxon>Psyllinae</taxon>
        <taxon>Cacopsylla</taxon>
    </lineage>
</organism>
<dbReference type="PANTHER" id="PTHR11599">
    <property type="entry name" value="PROTEASOME SUBUNIT ALPHA/BETA"/>
    <property type="match status" value="1"/>
</dbReference>
<dbReference type="InterPro" id="IPR029055">
    <property type="entry name" value="Ntn_hydrolases_N"/>
</dbReference>
<dbReference type="InterPro" id="IPR050115">
    <property type="entry name" value="Proteasome_alpha"/>
</dbReference>
<dbReference type="AlphaFoldDB" id="A0A8D9BCR6"/>
<dbReference type="GO" id="GO:0051603">
    <property type="term" value="P:proteolysis involved in protein catabolic process"/>
    <property type="evidence" value="ECO:0007669"/>
    <property type="project" value="InterPro"/>
</dbReference>
<evidence type="ECO:0000313" key="2">
    <source>
        <dbReference type="EMBL" id="CAG6782738.1"/>
    </source>
</evidence>
<evidence type="ECO:0000256" key="1">
    <source>
        <dbReference type="ARBA" id="ARBA00022942"/>
    </source>
</evidence>
<name>A0A8D9BCR6_9HEMI</name>
<dbReference type="SUPFAM" id="SSF56235">
    <property type="entry name" value="N-terminal nucleophile aminohydrolases (Ntn hydrolases)"/>
    <property type="match status" value="1"/>
</dbReference>
<protein>
    <submittedName>
        <fullName evidence="2">Proteasome subunit alpha type-4-like</fullName>
    </submittedName>
</protein>